<evidence type="ECO:0000313" key="9">
    <source>
        <dbReference type="Proteomes" id="UP000198822"/>
    </source>
</evidence>
<evidence type="ECO:0000259" key="7">
    <source>
        <dbReference type="Pfam" id="PF13480"/>
    </source>
</evidence>
<evidence type="ECO:0000256" key="3">
    <source>
        <dbReference type="ARBA" id="ARBA00022960"/>
    </source>
</evidence>
<sequence length="351" mass="39057">MSGSTLVRAATADEIDRWDDLLLTNPDGGHMVQSTAFAEVKRGDGLEPRFLVVEGAQTIHVLVLEGRVWLGRYWYVPLGPTGDDLEGIVAALRAYAAQQPGLLVVKVEPRLERTPELVARLEATGLEASRDMQVQTHTVVLDLEQGAEALLASFSQSTRRHIRKAERDGYRVERVDVTPETRARMHAMMQTVAGGKGMDGMRERAYYDRFWQAFADHGTGQLYLGFDDDGDEPQAGVFVTFAGRTAVYKDGGSRPDRRIAGGAPLLLFTAMQDAIARGCTGFDLAGTPPVDRLDDPEHPFHGLGQFKTRFGPVTSFLPSFDLVLHPVRHRLWERVLRRIEWRLKPGPDTLR</sequence>
<dbReference type="GO" id="GO:0009252">
    <property type="term" value="P:peptidoglycan biosynthetic process"/>
    <property type="evidence" value="ECO:0007669"/>
    <property type="project" value="UniProtKB-KW"/>
</dbReference>
<comment type="similarity">
    <text evidence="1">Belongs to the FemABX family.</text>
</comment>
<evidence type="ECO:0000313" key="8">
    <source>
        <dbReference type="EMBL" id="SDH16884.1"/>
    </source>
</evidence>
<dbReference type="EMBL" id="LT629695">
    <property type="protein sequence ID" value="SDH16884.1"/>
    <property type="molecule type" value="Genomic_DNA"/>
</dbReference>
<keyword evidence="4" id="KW-0573">Peptidoglycan synthesis</keyword>
<dbReference type="GO" id="GO:0071555">
    <property type="term" value="P:cell wall organization"/>
    <property type="evidence" value="ECO:0007669"/>
    <property type="project" value="UniProtKB-KW"/>
</dbReference>
<dbReference type="PANTHER" id="PTHR36174:SF1">
    <property type="entry name" value="LIPID II:GLYCINE GLYCYLTRANSFERASE"/>
    <property type="match status" value="1"/>
</dbReference>
<accession>A0A1G8A7G2</accession>
<protein>
    <submittedName>
        <fullName evidence="8">Lipid II:glycine glycyltransferase (Peptidoglycan interpeptide bridge formation enzyme)</fullName>
    </submittedName>
</protein>
<dbReference type="PANTHER" id="PTHR36174">
    <property type="entry name" value="LIPID II:GLYCINE GLYCYLTRANSFERASE"/>
    <property type="match status" value="1"/>
</dbReference>
<dbReference type="STRING" id="399736.SAMN04489720_0276"/>
<dbReference type="InterPro" id="IPR050644">
    <property type="entry name" value="PG_Glycine_Bridge_Synth"/>
</dbReference>
<dbReference type="OrthoDB" id="9793335at2"/>
<evidence type="ECO:0000256" key="2">
    <source>
        <dbReference type="ARBA" id="ARBA00022679"/>
    </source>
</evidence>
<dbReference type="InterPro" id="IPR038740">
    <property type="entry name" value="BioF2-like_GNAT_dom"/>
</dbReference>
<keyword evidence="5" id="KW-0012">Acyltransferase</keyword>
<keyword evidence="6" id="KW-0961">Cell wall biogenesis/degradation</keyword>
<evidence type="ECO:0000256" key="1">
    <source>
        <dbReference type="ARBA" id="ARBA00009943"/>
    </source>
</evidence>
<evidence type="ECO:0000256" key="4">
    <source>
        <dbReference type="ARBA" id="ARBA00022984"/>
    </source>
</evidence>
<keyword evidence="3" id="KW-0133">Cell shape</keyword>
<dbReference type="Proteomes" id="UP000198822">
    <property type="component" value="Chromosome I"/>
</dbReference>
<reference evidence="9" key="1">
    <citation type="submission" date="2016-10" db="EMBL/GenBank/DDBJ databases">
        <authorList>
            <person name="Varghese N."/>
            <person name="Submissions S."/>
        </authorList>
    </citation>
    <scope>NUCLEOTIDE SEQUENCE [LARGE SCALE GENOMIC DNA]</scope>
    <source>
        <strain evidence="9">DSM 22002</strain>
    </source>
</reference>
<evidence type="ECO:0000256" key="5">
    <source>
        <dbReference type="ARBA" id="ARBA00023315"/>
    </source>
</evidence>
<keyword evidence="9" id="KW-1185">Reference proteome</keyword>
<dbReference type="Pfam" id="PF13480">
    <property type="entry name" value="Acetyltransf_6"/>
    <property type="match status" value="1"/>
</dbReference>
<name>A0A1G8A7G2_9MICO</name>
<proteinExistence type="inferred from homology"/>
<dbReference type="GO" id="GO:0008360">
    <property type="term" value="P:regulation of cell shape"/>
    <property type="evidence" value="ECO:0007669"/>
    <property type="project" value="UniProtKB-KW"/>
</dbReference>
<dbReference type="Gene3D" id="3.40.630.30">
    <property type="match status" value="2"/>
</dbReference>
<dbReference type="InterPro" id="IPR016181">
    <property type="entry name" value="Acyl_CoA_acyltransferase"/>
</dbReference>
<dbReference type="PROSITE" id="PS51191">
    <property type="entry name" value="FEMABX"/>
    <property type="match status" value="1"/>
</dbReference>
<dbReference type="AlphaFoldDB" id="A0A1G8A7G2"/>
<evidence type="ECO:0000256" key="6">
    <source>
        <dbReference type="ARBA" id="ARBA00023316"/>
    </source>
</evidence>
<keyword evidence="2 8" id="KW-0808">Transferase</keyword>
<organism evidence="8 9">
    <name type="scientific">Agrococcus jejuensis</name>
    <dbReference type="NCBI Taxonomy" id="399736"/>
    <lineage>
        <taxon>Bacteria</taxon>
        <taxon>Bacillati</taxon>
        <taxon>Actinomycetota</taxon>
        <taxon>Actinomycetes</taxon>
        <taxon>Micrococcales</taxon>
        <taxon>Microbacteriaceae</taxon>
        <taxon>Agrococcus</taxon>
    </lineage>
</organism>
<dbReference type="RefSeq" id="WP_092501770.1">
    <property type="nucleotide sequence ID" value="NZ_LT629695.1"/>
</dbReference>
<gene>
    <name evidence="8" type="ORF">SAMN04489720_0276</name>
</gene>
<dbReference type="SUPFAM" id="SSF55729">
    <property type="entry name" value="Acyl-CoA N-acyltransferases (Nat)"/>
    <property type="match status" value="2"/>
</dbReference>
<dbReference type="InterPro" id="IPR003447">
    <property type="entry name" value="FEMABX"/>
</dbReference>
<feature type="domain" description="BioF2-like acetyltransferase" evidence="7">
    <location>
        <begin position="153"/>
        <end position="286"/>
    </location>
</feature>
<dbReference type="GO" id="GO:0016755">
    <property type="term" value="F:aminoacyltransferase activity"/>
    <property type="evidence" value="ECO:0007669"/>
    <property type="project" value="InterPro"/>
</dbReference>